<feature type="region of interest" description="Disordered" evidence="2">
    <location>
        <begin position="1"/>
        <end position="21"/>
    </location>
</feature>
<sequence length="244" mass="26451">MISPDPAPGTGTSPAPPRSPAATVTDAWLVIPLFNEATVIRGVIEQARQIFPLVVVVDDGSTDDSARQAELAGAVVVRHPVNLGQGAALQTGFRYLLERTEAAYAVTFDADGQHSAQDAADMVRAARQEDLAVVLGSRFLKGPSPVGWLKRLVLRTAAAVSSRTSGMRLTDAHNGLRVLRRDALERLDLRQNRMAHASEIVRQIGAMGLPWREFPVTITYTEYSKAKGQSLWNSVNILVDLLFS</sequence>
<proteinExistence type="inferred from homology"/>
<evidence type="ECO:0000256" key="2">
    <source>
        <dbReference type="SAM" id="MobiDB-lite"/>
    </source>
</evidence>
<dbReference type="Gene3D" id="3.90.550.10">
    <property type="entry name" value="Spore Coat Polysaccharide Biosynthesis Protein SpsA, Chain A"/>
    <property type="match status" value="1"/>
</dbReference>
<dbReference type="SUPFAM" id="SSF53448">
    <property type="entry name" value="Nucleotide-diphospho-sugar transferases"/>
    <property type="match status" value="1"/>
</dbReference>
<dbReference type="CDD" id="cd04179">
    <property type="entry name" value="DPM_DPG-synthase_like"/>
    <property type="match status" value="1"/>
</dbReference>
<dbReference type="Proteomes" id="UP000824496">
    <property type="component" value="Chromosome"/>
</dbReference>
<evidence type="ECO:0000259" key="3">
    <source>
        <dbReference type="Pfam" id="PF00535"/>
    </source>
</evidence>
<dbReference type="PANTHER" id="PTHR48090">
    <property type="entry name" value="UNDECAPRENYL-PHOSPHATE 4-DEOXY-4-FORMAMIDO-L-ARABINOSE TRANSFERASE-RELATED"/>
    <property type="match status" value="1"/>
</dbReference>
<accession>A0ABM7U8A6</accession>
<gene>
    <name evidence="4" type="ORF">MANAM107_05440</name>
</gene>
<organism evidence="4 5">
    <name type="scientific">Actinomyces capricornis</name>
    <dbReference type="NCBI Taxonomy" id="2755559"/>
    <lineage>
        <taxon>Bacteria</taxon>
        <taxon>Bacillati</taxon>
        <taxon>Actinomycetota</taxon>
        <taxon>Actinomycetes</taxon>
        <taxon>Actinomycetales</taxon>
        <taxon>Actinomycetaceae</taxon>
        <taxon>Actinomyces</taxon>
    </lineage>
</organism>
<name>A0ABM7U8A6_9ACTO</name>
<dbReference type="GO" id="GO:0016740">
    <property type="term" value="F:transferase activity"/>
    <property type="evidence" value="ECO:0007669"/>
    <property type="project" value="UniProtKB-KW"/>
</dbReference>
<keyword evidence="5" id="KW-1185">Reference proteome</keyword>
<dbReference type="InterPro" id="IPR050256">
    <property type="entry name" value="Glycosyltransferase_2"/>
</dbReference>
<reference evidence="4 5" key="1">
    <citation type="submission" date="2021-08" db="EMBL/GenBank/DDBJ databases">
        <title>Whole genome sequence of novel Actinomyces species strain MAS-1.</title>
        <authorList>
            <person name="Saito M."/>
            <person name="Kuwahara N."/>
            <person name="Takizawa T."/>
            <person name="Gotouda H."/>
            <person name="Ochiai T."/>
        </authorList>
    </citation>
    <scope>NUCLEOTIDE SEQUENCE [LARGE SCALE GENOMIC DNA]</scope>
    <source>
        <strain evidence="4 5">MAS-1</strain>
    </source>
</reference>
<feature type="compositionally biased region" description="Low complexity" evidence="2">
    <location>
        <begin position="1"/>
        <end position="13"/>
    </location>
</feature>
<evidence type="ECO:0000313" key="5">
    <source>
        <dbReference type="Proteomes" id="UP000824496"/>
    </source>
</evidence>
<evidence type="ECO:0000313" key="4">
    <source>
        <dbReference type="EMBL" id="BDA63710.1"/>
    </source>
</evidence>
<dbReference type="PANTHER" id="PTHR48090:SF7">
    <property type="entry name" value="RFBJ PROTEIN"/>
    <property type="match status" value="1"/>
</dbReference>
<dbReference type="InterPro" id="IPR001173">
    <property type="entry name" value="Glyco_trans_2-like"/>
</dbReference>
<keyword evidence="4" id="KW-0808">Transferase</keyword>
<feature type="domain" description="Glycosyltransferase 2-like" evidence="3">
    <location>
        <begin position="29"/>
        <end position="187"/>
    </location>
</feature>
<evidence type="ECO:0000256" key="1">
    <source>
        <dbReference type="ARBA" id="ARBA00006739"/>
    </source>
</evidence>
<comment type="similarity">
    <text evidence="1">Belongs to the glycosyltransferase 2 family.</text>
</comment>
<dbReference type="InterPro" id="IPR029044">
    <property type="entry name" value="Nucleotide-diphossugar_trans"/>
</dbReference>
<protein>
    <submittedName>
        <fullName evidence="4">Glycosyl transferase</fullName>
    </submittedName>
</protein>
<dbReference type="EMBL" id="AP025017">
    <property type="protein sequence ID" value="BDA63710.1"/>
    <property type="molecule type" value="Genomic_DNA"/>
</dbReference>
<dbReference type="Pfam" id="PF00535">
    <property type="entry name" value="Glycos_transf_2"/>
    <property type="match status" value="1"/>
</dbReference>